<evidence type="ECO:0000256" key="7">
    <source>
        <dbReference type="ARBA" id="ARBA00023136"/>
    </source>
</evidence>
<feature type="transmembrane region" description="Helical" evidence="8">
    <location>
        <begin position="426"/>
        <end position="446"/>
    </location>
</feature>
<feature type="transmembrane region" description="Helical" evidence="8">
    <location>
        <begin position="104"/>
        <end position="124"/>
    </location>
</feature>
<evidence type="ECO:0000259" key="9">
    <source>
        <dbReference type="PROSITE" id="PS50928"/>
    </source>
</evidence>
<accession>A0A1M5HSQ4</accession>
<feature type="domain" description="ABC transmembrane type-1" evidence="9">
    <location>
        <begin position="360"/>
        <end position="550"/>
    </location>
</feature>
<evidence type="ECO:0000256" key="2">
    <source>
        <dbReference type="ARBA" id="ARBA00022448"/>
    </source>
</evidence>
<reference evidence="10 11" key="1">
    <citation type="submission" date="2016-11" db="EMBL/GenBank/DDBJ databases">
        <authorList>
            <person name="Jaros S."/>
            <person name="Januszkiewicz K."/>
            <person name="Wedrychowicz H."/>
        </authorList>
    </citation>
    <scope>NUCLEOTIDE SEQUENCE [LARGE SCALE GENOMIC DNA]</scope>
    <source>
        <strain evidence="10 11">GAS138</strain>
    </source>
</reference>
<keyword evidence="3" id="KW-1003">Cell membrane</keyword>
<feature type="transmembrane region" description="Helical" evidence="8">
    <location>
        <begin position="480"/>
        <end position="499"/>
    </location>
</feature>
<dbReference type="PROSITE" id="PS50928">
    <property type="entry name" value="ABC_TM1"/>
    <property type="match status" value="2"/>
</dbReference>
<feature type="transmembrane region" description="Helical" evidence="8">
    <location>
        <begin position="195"/>
        <end position="217"/>
    </location>
</feature>
<evidence type="ECO:0000256" key="4">
    <source>
        <dbReference type="ARBA" id="ARBA00022519"/>
    </source>
</evidence>
<evidence type="ECO:0000313" key="11">
    <source>
        <dbReference type="Proteomes" id="UP000189796"/>
    </source>
</evidence>
<proteinExistence type="inferred from homology"/>
<feature type="transmembrane region" description="Helical" evidence="8">
    <location>
        <begin position="154"/>
        <end position="174"/>
    </location>
</feature>
<feature type="transmembrane region" description="Helical" evidence="8">
    <location>
        <begin position="13"/>
        <end position="38"/>
    </location>
</feature>
<sequence length="563" mass="60800">MSSARSLISAQKIAGYGVAAVAAVLVLYPVFFLLQAALDVGDPQVRPPTAYGFDNFNGIFQYPQILLNTLTVSVTATVMALVFGFVMAWILTRTNVPGRHLFEQLMAVPYYLTPLLGALAWSLLGAPESGFVNQIWRALGGNGHLIDINTAYGIAWVMALFEGSVAFVMIAAVMKSMDPALEEASQIMGASRLRTMLRITLPLVVPGVLGAAIFVFAEMLGSFAAALVLGTPSRYYVITTAIYQLVQQYPPKIQIAAAMGVSLFAVMFFMLFLYRRIVMAGSYVTITGKAFRPRVADIGPLRYLLLGVCLLYLFAAVGLPLITLLYASLQKIAVAFPAGGNWTLDNFRVAVTMNAVRSALGNSLLLGFATATIGVVLMGLLAWLIYRSRLPASGLIEYVVMFPQAVPRLVFAFGLMWAWVVFPIPIYGTLWLLLIAYLTVFLPLGVRTIAGVMLQIDKSLEECAQMCGASWGFRVRTVTIPLLVPGLVAAWLLLFIASVRELGASILLMGPHSKVITPSIVESWFGTSSELTAALALIQTLVVAVAMIVLVAVTRRVGAHPVD</sequence>
<gene>
    <name evidence="10" type="ORF">SAMN05443248_0620</name>
</gene>
<dbReference type="InterPro" id="IPR000515">
    <property type="entry name" value="MetI-like"/>
</dbReference>
<dbReference type="Gene3D" id="1.10.3720.10">
    <property type="entry name" value="MetI-like"/>
    <property type="match status" value="2"/>
</dbReference>
<keyword evidence="6 8" id="KW-1133">Transmembrane helix</keyword>
<comment type="subcellular location">
    <subcellularLocation>
        <location evidence="1">Cell inner membrane</location>
        <topology evidence="1">Multi-pass membrane protein</topology>
    </subcellularLocation>
    <subcellularLocation>
        <location evidence="8">Cell membrane</location>
        <topology evidence="8">Multi-pass membrane protein</topology>
    </subcellularLocation>
</comment>
<keyword evidence="7 8" id="KW-0472">Membrane</keyword>
<feature type="domain" description="ABC transmembrane type-1" evidence="9">
    <location>
        <begin position="66"/>
        <end position="274"/>
    </location>
</feature>
<comment type="similarity">
    <text evidence="8">Belongs to the binding-protein-dependent transport system permease family.</text>
</comment>
<protein>
    <submittedName>
        <fullName evidence="10">Iron(III) transport system permease protein</fullName>
    </submittedName>
</protein>
<name>A0A1M5HSQ4_9BRAD</name>
<evidence type="ECO:0000313" key="10">
    <source>
        <dbReference type="EMBL" id="SHG18976.1"/>
    </source>
</evidence>
<dbReference type="PANTHER" id="PTHR43357:SF4">
    <property type="entry name" value="INNER MEMBRANE ABC TRANSPORTER PERMEASE PROTEIN YDCV"/>
    <property type="match status" value="1"/>
</dbReference>
<evidence type="ECO:0000256" key="5">
    <source>
        <dbReference type="ARBA" id="ARBA00022692"/>
    </source>
</evidence>
<dbReference type="Pfam" id="PF00528">
    <property type="entry name" value="BPD_transp_1"/>
    <property type="match status" value="2"/>
</dbReference>
<dbReference type="EMBL" id="LT670817">
    <property type="protein sequence ID" value="SHG18976.1"/>
    <property type="molecule type" value="Genomic_DNA"/>
</dbReference>
<evidence type="ECO:0000256" key="1">
    <source>
        <dbReference type="ARBA" id="ARBA00004429"/>
    </source>
</evidence>
<feature type="transmembrane region" description="Helical" evidence="8">
    <location>
        <begin position="531"/>
        <end position="553"/>
    </location>
</feature>
<dbReference type="GO" id="GO:0055085">
    <property type="term" value="P:transmembrane transport"/>
    <property type="evidence" value="ECO:0007669"/>
    <property type="project" value="InterPro"/>
</dbReference>
<dbReference type="Proteomes" id="UP000189796">
    <property type="component" value="Chromosome I"/>
</dbReference>
<feature type="transmembrane region" description="Helical" evidence="8">
    <location>
        <begin position="303"/>
        <end position="327"/>
    </location>
</feature>
<evidence type="ECO:0000256" key="8">
    <source>
        <dbReference type="RuleBase" id="RU363032"/>
    </source>
</evidence>
<feature type="transmembrane region" description="Helical" evidence="8">
    <location>
        <begin position="253"/>
        <end position="274"/>
    </location>
</feature>
<dbReference type="GO" id="GO:0005886">
    <property type="term" value="C:plasma membrane"/>
    <property type="evidence" value="ECO:0007669"/>
    <property type="project" value="UniProtKB-SubCell"/>
</dbReference>
<feature type="transmembrane region" description="Helical" evidence="8">
    <location>
        <begin position="398"/>
        <end position="420"/>
    </location>
</feature>
<evidence type="ECO:0000256" key="3">
    <source>
        <dbReference type="ARBA" id="ARBA00022475"/>
    </source>
</evidence>
<feature type="transmembrane region" description="Helical" evidence="8">
    <location>
        <begin position="65"/>
        <end position="92"/>
    </location>
</feature>
<dbReference type="PANTHER" id="PTHR43357">
    <property type="entry name" value="INNER MEMBRANE ABC TRANSPORTER PERMEASE PROTEIN YDCV"/>
    <property type="match status" value="1"/>
</dbReference>
<dbReference type="SUPFAM" id="SSF161098">
    <property type="entry name" value="MetI-like"/>
    <property type="match status" value="2"/>
</dbReference>
<feature type="transmembrane region" description="Helical" evidence="8">
    <location>
        <begin position="364"/>
        <end position="386"/>
    </location>
</feature>
<keyword evidence="5 8" id="KW-0812">Transmembrane</keyword>
<keyword evidence="2 8" id="KW-0813">Transport</keyword>
<organism evidence="10 11">
    <name type="scientific">Bradyrhizobium erythrophlei</name>
    <dbReference type="NCBI Taxonomy" id="1437360"/>
    <lineage>
        <taxon>Bacteria</taxon>
        <taxon>Pseudomonadati</taxon>
        <taxon>Pseudomonadota</taxon>
        <taxon>Alphaproteobacteria</taxon>
        <taxon>Hyphomicrobiales</taxon>
        <taxon>Nitrobacteraceae</taxon>
        <taxon>Bradyrhizobium</taxon>
    </lineage>
</organism>
<evidence type="ECO:0000256" key="6">
    <source>
        <dbReference type="ARBA" id="ARBA00022989"/>
    </source>
</evidence>
<dbReference type="CDD" id="cd06261">
    <property type="entry name" value="TM_PBP2"/>
    <property type="match status" value="2"/>
</dbReference>
<dbReference type="InterPro" id="IPR035906">
    <property type="entry name" value="MetI-like_sf"/>
</dbReference>
<dbReference type="RefSeq" id="WP_172842466.1">
    <property type="nucleotide sequence ID" value="NZ_LT670817.1"/>
</dbReference>
<keyword evidence="4" id="KW-0997">Cell inner membrane</keyword>
<dbReference type="AlphaFoldDB" id="A0A1M5HSQ4"/>